<dbReference type="GO" id="GO:0016787">
    <property type="term" value="F:hydrolase activity"/>
    <property type="evidence" value="ECO:0007669"/>
    <property type="project" value="UniProtKB-KW"/>
</dbReference>
<dbReference type="NCBIfam" id="TIGR01573">
    <property type="entry name" value="cas2"/>
    <property type="match status" value="1"/>
</dbReference>
<reference evidence="10 11" key="1">
    <citation type="submission" date="2018-01" db="EMBL/GenBank/DDBJ databases">
        <title>Metagenomic assembled genomes from two thermal pools in the Uzon Caldera, Kamchatka, Russia.</title>
        <authorList>
            <person name="Wilkins L."/>
            <person name="Ettinger C."/>
        </authorList>
    </citation>
    <scope>NUCLEOTIDE SEQUENCE [LARGE SCALE GENOMIC DNA]</scope>
    <source>
        <strain evidence="10">ZAV-07</strain>
    </source>
</reference>
<dbReference type="PANTHER" id="PTHR34405">
    <property type="entry name" value="CRISPR-ASSOCIATED ENDORIBONUCLEASE CAS2"/>
    <property type="match status" value="1"/>
</dbReference>
<dbReference type="PANTHER" id="PTHR34405:SF1">
    <property type="entry name" value="CRISPR-ASSOCIATED ENDORIBONUCLEASE CAS2"/>
    <property type="match status" value="1"/>
</dbReference>
<proteinExistence type="inferred from homology"/>
<dbReference type="GO" id="GO:0004521">
    <property type="term" value="F:RNA endonuclease activity"/>
    <property type="evidence" value="ECO:0007669"/>
    <property type="project" value="InterPro"/>
</dbReference>
<evidence type="ECO:0000256" key="1">
    <source>
        <dbReference type="ARBA" id="ARBA00001946"/>
    </source>
</evidence>
<dbReference type="SUPFAM" id="SSF143430">
    <property type="entry name" value="TTP0101/SSO1404-like"/>
    <property type="match status" value="1"/>
</dbReference>
<gene>
    <name evidence="9 10" type="primary">cas2</name>
    <name evidence="10" type="ORF">C0189_02105</name>
</gene>
<comment type="caution">
    <text evidence="10">The sequence shown here is derived from an EMBL/GenBank/DDBJ whole genome shotgun (WGS) entry which is preliminary data.</text>
</comment>
<evidence type="ECO:0000256" key="8">
    <source>
        <dbReference type="ARBA" id="ARBA00023118"/>
    </source>
</evidence>
<keyword evidence="7 9" id="KW-0460">Magnesium</keyword>
<dbReference type="InterPro" id="IPR019199">
    <property type="entry name" value="Virulence_VapD/CRISPR_Cas2"/>
</dbReference>
<keyword evidence="3 9" id="KW-0540">Nuclease</keyword>
<dbReference type="InterPro" id="IPR021127">
    <property type="entry name" value="CRISPR_associated_Cas2"/>
</dbReference>
<sequence length="87" mass="10406">MYLIVVYDVEEDRVAKVLKCGRKYLNWVQNSVLEGEITEAKFEKFKRELNDIIEKDKDSIIFYILREQYYAKKEILGVVKNDLDNIL</sequence>
<dbReference type="EMBL" id="PNIL01000029">
    <property type="protein sequence ID" value="PMP68059.1"/>
    <property type="molecule type" value="Genomic_DNA"/>
</dbReference>
<evidence type="ECO:0000256" key="5">
    <source>
        <dbReference type="ARBA" id="ARBA00022759"/>
    </source>
</evidence>
<keyword evidence="8 9" id="KW-0051">Antiviral defense</keyword>
<evidence type="ECO:0000256" key="3">
    <source>
        <dbReference type="ARBA" id="ARBA00022722"/>
    </source>
</evidence>
<evidence type="ECO:0000256" key="6">
    <source>
        <dbReference type="ARBA" id="ARBA00022801"/>
    </source>
</evidence>
<dbReference type="AlphaFoldDB" id="A0A2J6WF13"/>
<protein>
    <recommendedName>
        <fullName evidence="9">CRISPR-associated endoribonuclease Cas2</fullName>
        <ecNumber evidence="9">3.1.-.-</ecNumber>
    </recommendedName>
</protein>
<comment type="subunit">
    <text evidence="9">Homodimer, forms a heterotetramer with a Cas1 homodimer.</text>
</comment>
<keyword evidence="6 9" id="KW-0378">Hydrolase</keyword>
<comment type="cofactor">
    <cofactor evidence="1 9">
        <name>Mg(2+)</name>
        <dbReference type="ChEBI" id="CHEBI:18420"/>
    </cofactor>
</comment>
<accession>A0A2J6WF13</accession>
<keyword evidence="5 9" id="KW-0255">Endonuclease</keyword>
<keyword evidence="4 9" id="KW-0479">Metal-binding</keyword>
<evidence type="ECO:0000256" key="7">
    <source>
        <dbReference type="ARBA" id="ARBA00022842"/>
    </source>
</evidence>
<evidence type="ECO:0000256" key="9">
    <source>
        <dbReference type="HAMAP-Rule" id="MF_01471"/>
    </source>
</evidence>
<dbReference type="Proteomes" id="UP000237040">
    <property type="component" value="Unassembled WGS sequence"/>
</dbReference>
<dbReference type="Gene3D" id="3.30.70.240">
    <property type="match status" value="1"/>
</dbReference>
<comment type="function">
    <text evidence="9">CRISPR (clustered regularly interspaced short palindromic repeat), is an adaptive immune system that provides protection against mobile genetic elements (viruses, transposable elements and conjugative plasmids). CRISPR clusters contain sequences complementary to antecedent mobile elements and target invading nucleic acids. CRISPR clusters are transcribed and processed into CRISPR RNA (crRNA). Functions as a ssRNA-specific endoribonuclease. Involved in the integration of spacer DNA into the CRISPR cassette.</text>
</comment>
<evidence type="ECO:0000313" key="11">
    <source>
        <dbReference type="Proteomes" id="UP000237040"/>
    </source>
</evidence>
<evidence type="ECO:0000256" key="2">
    <source>
        <dbReference type="ARBA" id="ARBA00009959"/>
    </source>
</evidence>
<dbReference type="GO" id="GO:0043571">
    <property type="term" value="P:maintenance of CRISPR repeat elements"/>
    <property type="evidence" value="ECO:0007669"/>
    <property type="project" value="UniProtKB-UniRule"/>
</dbReference>
<dbReference type="HAMAP" id="MF_01471">
    <property type="entry name" value="Cas2"/>
    <property type="match status" value="1"/>
</dbReference>
<dbReference type="Pfam" id="PF09827">
    <property type="entry name" value="CRISPR_Cas2"/>
    <property type="match status" value="1"/>
</dbReference>
<feature type="binding site" evidence="9">
    <location>
        <position position="8"/>
    </location>
    <ligand>
        <name>Mg(2+)</name>
        <dbReference type="ChEBI" id="CHEBI:18420"/>
        <note>catalytic</note>
    </ligand>
</feature>
<dbReference type="RefSeq" id="WP_416085260.1">
    <property type="nucleotide sequence ID" value="NZ_JBNARP010000032.1"/>
</dbReference>
<evidence type="ECO:0000256" key="4">
    <source>
        <dbReference type="ARBA" id="ARBA00022723"/>
    </source>
</evidence>
<dbReference type="EC" id="3.1.-.-" evidence="9"/>
<evidence type="ECO:0000313" key="10">
    <source>
        <dbReference type="EMBL" id="PMP68059.1"/>
    </source>
</evidence>
<dbReference type="CDD" id="cd09725">
    <property type="entry name" value="Cas2_I_II_III"/>
    <property type="match status" value="1"/>
</dbReference>
<comment type="similarity">
    <text evidence="2 9">Belongs to the CRISPR-associated endoribonuclease Cas2 protein family.</text>
</comment>
<organism evidence="10 11">
    <name type="scientific">Caldisericum exile</name>
    <dbReference type="NCBI Taxonomy" id="693075"/>
    <lineage>
        <taxon>Bacteria</taxon>
        <taxon>Pseudomonadati</taxon>
        <taxon>Caldisericota/Cryosericota group</taxon>
        <taxon>Caldisericota</taxon>
        <taxon>Caldisericia</taxon>
        <taxon>Caldisericales</taxon>
        <taxon>Caldisericaceae</taxon>
        <taxon>Caldisericum</taxon>
    </lineage>
</organism>
<dbReference type="GO" id="GO:0051607">
    <property type="term" value="P:defense response to virus"/>
    <property type="evidence" value="ECO:0007669"/>
    <property type="project" value="UniProtKB-UniRule"/>
</dbReference>
<dbReference type="GO" id="GO:0046872">
    <property type="term" value="F:metal ion binding"/>
    <property type="evidence" value="ECO:0007669"/>
    <property type="project" value="UniProtKB-UniRule"/>
</dbReference>
<name>A0A2J6WF13_9BACT</name>